<evidence type="ECO:0000259" key="2">
    <source>
        <dbReference type="Pfam" id="PF02120"/>
    </source>
</evidence>
<feature type="region of interest" description="Disordered" evidence="1">
    <location>
        <begin position="786"/>
        <end position="846"/>
    </location>
</feature>
<feature type="domain" description="Flagellar hook-length control protein-like C-terminal" evidence="2">
    <location>
        <begin position="714"/>
        <end position="795"/>
    </location>
</feature>
<protein>
    <submittedName>
        <fullName evidence="3">Hook-length control protein FliK</fullName>
    </submittedName>
</protein>
<dbReference type="Proteomes" id="UP000186002">
    <property type="component" value="Unassembled WGS sequence"/>
</dbReference>
<feature type="compositionally biased region" description="Polar residues" evidence="1">
    <location>
        <begin position="837"/>
        <end position="846"/>
    </location>
</feature>
<proteinExistence type="predicted"/>
<dbReference type="Pfam" id="PF02120">
    <property type="entry name" value="Flg_hook"/>
    <property type="match status" value="1"/>
</dbReference>
<name>A0A1M7HVK0_9HYPH</name>
<keyword evidence="4" id="KW-1185">Reference proteome</keyword>
<evidence type="ECO:0000313" key="3">
    <source>
        <dbReference type="EMBL" id="SHM32429.1"/>
    </source>
</evidence>
<dbReference type="InterPro" id="IPR038610">
    <property type="entry name" value="FliK-like_C_sf"/>
</dbReference>
<dbReference type="Gene3D" id="3.30.750.140">
    <property type="match status" value="1"/>
</dbReference>
<gene>
    <name evidence="3" type="ORF">SAMN05444272_2342</name>
</gene>
<organism evidence="3 4">
    <name type="scientific">Roseibium suaedae</name>
    <dbReference type="NCBI Taxonomy" id="735517"/>
    <lineage>
        <taxon>Bacteria</taxon>
        <taxon>Pseudomonadati</taxon>
        <taxon>Pseudomonadota</taxon>
        <taxon>Alphaproteobacteria</taxon>
        <taxon>Hyphomicrobiales</taxon>
        <taxon>Stappiaceae</taxon>
        <taxon>Roseibium</taxon>
    </lineage>
</organism>
<feature type="region of interest" description="Disordered" evidence="1">
    <location>
        <begin position="553"/>
        <end position="575"/>
    </location>
</feature>
<dbReference type="AlphaFoldDB" id="A0A1M7HVK0"/>
<feature type="compositionally biased region" description="Polar residues" evidence="1">
    <location>
        <begin position="564"/>
        <end position="574"/>
    </location>
</feature>
<evidence type="ECO:0000313" key="4">
    <source>
        <dbReference type="Proteomes" id="UP000186002"/>
    </source>
</evidence>
<reference evidence="3 4" key="1">
    <citation type="submission" date="2016-11" db="EMBL/GenBank/DDBJ databases">
        <authorList>
            <person name="Jaros S."/>
            <person name="Januszkiewicz K."/>
            <person name="Wedrychowicz H."/>
        </authorList>
    </citation>
    <scope>NUCLEOTIDE SEQUENCE [LARGE SCALE GENOMIC DNA]</scope>
    <source>
        <strain evidence="3 4">DSM 22153</strain>
    </source>
</reference>
<dbReference type="CDD" id="cd17470">
    <property type="entry name" value="T3SS_Flik_C"/>
    <property type="match status" value="1"/>
</dbReference>
<accession>A0A1M7HVK0</accession>
<dbReference type="STRING" id="735517.SAMN05444272_2342"/>
<dbReference type="EMBL" id="FRBW01000002">
    <property type="protein sequence ID" value="SHM32429.1"/>
    <property type="molecule type" value="Genomic_DNA"/>
</dbReference>
<dbReference type="InterPro" id="IPR021136">
    <property type="entry name" value="Flagellar_hook_control-like_C"/>
</dbReference>
<sequence>MGAPLLPVGLYTEVSSNALSAGQGAAAGAPASAMDAFSQVLANLSGDGEAGAEALGSAAVDPLSVSAKVKLATSPVANAGLPGLSSLTEVTFGAEIQLPVLGGAELDGVPLDADAAAPVLTDQPETANSAEFELPVQDADDTDSVTGDLGAEEALAMVQPVPASPSPVQFAAEVGLGAETRLNGGAVDADGELLPAAPAQAGAPGLDAGEETLAGKPQVAAPVLPQAEVLNRLKAPVASAPVQPSAVSQIPVSDISAQQVAAVAPALTAPDLSAGASLDASQFSGLAGDMSQVDAGVEALVPAGKSQAPGQAATGAPASADLSEGEAVIVSSSVKGGAQVDVKTAVPEKVEGLPAQAQAVGLRDLPPANAATENAAAQASAPVAAGLDLDQAVAVGVRDRMSGVVPAAAAGNGNSQTATTESVTAASDVAADESVVIIPAKAPGKRWMSELPEIARSAQPIQSQSQAPSVQQAVPAEPVLQQSQAPVGIVKDGISQPSPTLVANGDGGNSLLAGEKAQSISGLNTSGAEEGVVASVKASSQAASSASMVQTAAGAQVPKPGQGAQKTGDASSAAAQPVIGEVTDEADRVVSTVSSADPVAAEGDVTAALPLKPQAVAEGADVPGTPVTAGTQKSDAAAKSEAASPVAMATAGAVVLSEDDGTSDTDGLMMDGEFAAQVRTTNQHLARMDAATAQAQTQAQSQTGQAASQIASAMARTLNNGDTKFQMRLDPPELGRVEVHMKVAKDGSVQAHMIVDSPETLDMFMRDQRGLERALANAGLNTDSSSLQFSLRDDGNQGFASSQDNGSGNGRSDRSQSSLRDVDDVSSEQAAGVYAARNQSGLDIRI</sequence>
<evidence type="ECO:0000256" key="1">
    <source>
        <dbReference type="SAM" id="MobiDB-lite"/>
    </source>
</evidence>